<dbReference type="Pfam" id="PF11887">
    <property type="entry name" value="Mce4_CUP1"/>
    <property type="match status" value="1"/>
</dbReference>
<evidence type="ECO:0000256" key="1">
    <source>
        <dbReference type="SAM" id="MobiDB-lite"/>
    </source>
</evidence>
<proteinExistence type="predicted"/>
<dbReference type="PANTHER" id="PTHR33371">
    <property type="entry name" value="INTERMEMBRANE PHOSPHOLIPID TRANSPORT SYSTEM BINDING PROTEIN MLAD-RELATED"/>
    <property type="match status" value="1"/>
</dbReference>
<dbReference type="InterPro" id="IPR005693">
    <property type="entry name" value="Mce"/>
</dbReference>
<feature type="domain" description="Mammalian cell entry C-terminal" evidence="3">
    <location>
        <begin position="121"/>
        <end position="294"/>
    </location>
</feature>
<dbReference type="PANTHER" id="PTHR33371:SF16">
    <property type="entry name" value="MCE-FAMILY PROTEIN MCE3F"/>
    <property type="match status" value="1"/>
</dbReference>
<dbReference type="InterPro" id="IPR003399">
    <property type="entry name" value="Mce/MlaD"/>
</dbReference>
<name>A0A1H2LF37_9ACTN</name>
<dbReference type="Pfam" id="PF02470">
    <property type="entry name" value="MlaD"/>
    <property type="match status" value="1"/>
</dbReference>
<feature type="region of interest" description="Disordered" evidence="1">
    <location>
        <begin position="309"/>
        <end position="365"/>
    </location>
</feature>
<dbReference type="GO" id="GO:0005576">
    <property type="term" value="C:extracellular region"/>
    <property type="evidence" value="ECO:0007669"/>
    <property type="project" value="TreeGrafter"/>
</dbReference>
<evidence type="ECO:0000313" key="5">
    <source>
        <dbReference type="Proteomes" id="UP000183180"/>
    </source>
</evidence>
<evidence type="ECO:0000313" key="4">
    <source>
        <dbReference type="EMBL" id="SDU79444.1"/>
    </source>
</evidence>
<feature type="compositionally biased region" description="Polar residues" evidence="1">
    <location>
        <begin position="323"/>
        <end position="336"/>
    </location>
</feature>
<gene>
    <name evidence="4" type="ORF">SAMN04488548_136214</name>
</gene>
<evidence type="ECO:0000259" key="2">
    <source>
        <dbReference type="Pfam" id="PF02470"/>
    </source>
</evidence>
<sequence length="470" mass="49720">MRSRLVQVQLAVFAIISICAVGYTGYAYGGFQRYTGIGTYTVTADLSDAGGLYPNALVTYRGVDVGVVTALDAGINGASARLQIKSGNHIPANSKAYVRSVSVAGEQFIDVVPTGPGGPDLVDGSRIEQSNTNIPIPATEVIRKVYGLLEAVPKESLRTVVDEASAGLNGVGPELNRALIAASQLIGQAHRNLGATTRLVTDLNPVLGRLDAAGPQISSIATNLNSFTRQLTLSDDSIAQVLRTGAPFFDAFGGTLRDLTPSLPILLANLQSTGEVLRVNVPGLRHVLVVYPAVATAINAMHRGVQRPDDLLSGQGNLDVKLGNSSNPPSCTQGYQETRRRDPSDLSPVNPSPTAYCTLPKDDPRVARGVRNAPCASDPSVRTADLRQCPGGLPSTWRQMLARPTGGVAPSGEDPGTRGRQRNSSTVAVPYDPQTGRFHTPDGTTFQIGNLIMAPNDKGVKTQWQQLFPR</sequence>
<organism evidence="4 5">
    <name type="scientific">Gordonia westfalica</name>
    <dbReference type="NCBI Taxonomy" id="158898"/>
    <lineage>
        <taxon>Bacteria</taxon>
        <taxon>Bacillati</taxon>
        <taxon>Actinomycetota</taxon>
        <taxon>Actinomycetes</taxon>
        <taxon>Mycobacteriales</taxon>
        <taxon>Gordoniaceae</taxon>
        <taxon>Gordonia</taxon>
    </lineage>
</organism>
<dbReference type="OrthoDB" id="4741753at2"/>
<dbReference type="InterPro" id="IPR052336">
    <property type="entry name" value="MlaD_Phospholipid_Transporter"/>
</dbReference>
<reference evidence="4 5" key="1">
    <citation type="submission" date="2016-10" db="EMBL/GenBank/DDBJ databases">
        <authorList>
            <person name="de Groot N.N."/>
        </authorList>
    </citation>
    <scope>NUCLEOTIDE SEQUENCE [LARGE SCALE GENOMIC DNA]</scope>
    <source>
        <strain evidence="4 5">DSM 44215</strain>
    </source>
</reference>
<feature type="region of interest" description="Disordered" evidence="1">
    <location>
        <begin position="403"/>
        <end position="439"/>
    </location>
</feature>
<dbReference type="EMBL" id="FNLM01000036">
    <property type="protein sequence ID" value="SDU79444.1"/>
    <property type="molecule type" value="Genomic_DNA"/>
</dbReference>
<dbReference type="STRING" id="158898.SAMN04488548_136214"/>
<evidence type="ECO:0000259" key="3">
    <source>
        <dbReference type="Pfam" id="PF11887"/>
    </source>
</evidence>
<dbReference type="NCBIfam" id="TIGR00996">
    <property type="entry name" value="Mtu_fam_mce"/>
    <property type="match status" value="1"/>
</dbReference>
<protein>
    <submittedName>
        <fullName evidence="4">Phospholipid/cholesterol/gamma-HCH transport system substrate-binding protein</fullName>
    </submittedName>
</protein>
<dbReference type="InterPro" id="IPR024516">
    <property type="entry name" value="Mce_C"/>
</dbReference>
<dbReference type="Proteomes" id="UP000183180">
    <property type="component" value="Unassembled WGS sequence"/>
</dbReference>
<dbReference type="AlphaFoldDB" id="A0A1H2LF37"/>
<feature type="domain" description="Mce/MlaD" evidence="2">
    <location>
        <begin position="39"/>
        <end position="113"/>
    </location>
</feature>
<dbReference type="RefSeq" id="WP_074853507.1">
    <property type="nucleotide sequence ID" value="NZ_FNLM01000036.1"/>
</dbReference>
<accession>A0A1H2LF37</accession>